<name>A0A0U5CN83_9BACT</name>
<dbReference type="InParanoid" id="A0A0U5CN83"/>
<protein>
    <submittedName>
        <fullName evidence="1">Uncharacterized protein</fullName>
    </submittedName>
</protein>
<dbReference type="RefSeq" id="WP_032125057.1">
    <property type="nucleotide sequence ID" value="NZ_LN879502.1"/>
</dbReference>
<gene>
    <name evidence="1" type="ORF">PNK_0463</name>
</gene>
<dbReference type="Proteomes" id="UP000069902">
    <property type="component" value="Chromosome cPNK"/>
</dbReference>
<accession>A0A0U5CN83</accession>
<keyword evidence="2" id="KW-1185">Reference proteome</keyword>
<dbReference type="STRING" id="389348.PNK_0463"/>
<dbReference type="AlphaFoldDB" id="A0A0U5CN83"/>
<dbReference type="KEGG" id="pnl:PNK_0463"/>
<dbReference type="PATRIC" id="fig|389348.3.peg.511"/>
<evidence type="ECO:0000313" key="2">
    <source>
        <dbReference type="Proteomes" id="UP000069902"/>
    </source>
</evidence>
<sequence length="71" mass="8058">MYVNLDYRLSLLTQPVATPFEQDPFHPCKHSLDATMAEFANAIKTADQLFPNDKTVYNSIRTAWKTVGVIL</sequence>
<dbReference type="EMBL" id="LN879502">
    <property type="protein sequence ID" value="CUI16092.1"/>
    <property type="molecule type" value="Genomic_DNA"/>
</dbReference>
<evidence type="ECO:0000313" key="1">
    <source>
        <dbReference type="EMBL" id="CUI16092.1"/>
    </source>
</evidence>
<reference evidence="2" key="1">
    <citation type="submission" date="2015-09" db="EMBL/GenBank/DDBJ databases">
        <authorList>
            <person name="Bertelli C."/>
        </authorList>
    </citation>
    <scope>NUCLEOTIDE SEQUENCE [LARGE SCALE GENOMIC DNA]</scope>
    <source>
        <strain evidence="2">KNic</strain>
    </source>
</reference>
<proteinExistence type="predicted"/>
<organism evidence="1 2">
    <name type="scientific">Candidatus Protochlamydia naegleriophila</name>
    <dbReference type="NCBI Taxonomy" id="389348"/>
    <lineage>
        <taxon>Bacteria</taxon>
        <taxon>Pseudomonadati</taxon>
        <taxon>Chlamydiota</taxon>
        <taxon>Chlamydiia</taxon>
        <taxon>Parachlamydiales</taxon>
        <taxon>Parachlamydiaceae</taxon>
        <taxon>Candidatus Protochlamydia</taxon>
    </lineage>
</organism>